<dbReference type="PANTHER" id="PTHR36504:SF1">
    <property type="entry name" value="LIPOPOLYSACCHARIDE EXPORT SYSTEM PROTEIN LPTA"/>
    <property type="match status" value="1"/>
</dbReference>
<dbReference type="HAMAP" id="MF_01914">
    <property type="entry name" value="LPS_assembly_LptA"/>
    <property type="match status" value="1"/>
</dbReference>
<evidence type="ECO:0000259" key="6">
    <source>
        <dbReference type="Pfam" id="PF03968"/>
    </source>
</evidence>
<dbReference type="InterPro" id="IPR014340">
    <property type="entry name" value="LptA"/>
</dbReference>
<feature type="domain" description="Organic solvent tolerance-like N-terminal" evidence="6">
    <location>
        <begin position="46"/>
        <end position="155"/>
    </location>
</feature>
<evidence type="ECO:0000256" key="4">
    <source>
        <dbReference type="HAMAP-Rule" id="MF_01914"/>
    </source>
</evidence>
<organism evidence="7 8">
    <name type="scientific">Thiobacter aerophilum</name>
    <dbReference type="NCBI Taxonomy" id="3121275"/>
    <lineage>
        <taxon>Bacteria</taxon>
        <taxon>Pseudomonadati</taxon>
        <taxon>Pseudomonadota</taxon>
        <taxon>Betaproteobacteria</taxon>
        <taxon>Burkholderiales</taxon>
        <taxon>Thiobacteraceae</taxon>
        <taxon>Thiobacter</taxon>
    </lineage>
</organism>
<keyword evidence="8" id="KW-1185">Reference proteome</keyword>
<protein>
    <recommendedName>
        <fullName evidence="4">Lipopolysaccharide export system protein LptA</fullName>
    </recommendedName>
</protein>
<keyword evidence="2" id="KW-0732">Signal</keyword>
<dbReference type="Gene3D" id="2.60.450.10">
    <property type="entry name" value="Lipopolysaccharide (LPS) transport protein A like domain"/>
    <property type="match status" value="1"/>
</dbReference>
<dbReference type="EMBL" id="JBAJEX010000002">
    <property type="protein sequence ID" value="MEO1766259.1"/>
    <property type="molecule type" value="Genomic_DNA"/>
</dbReference>
<dbReference type="Pfam" id="PF03968">
    <property type="entry name" value="LptD_N"/>
    <property type="match status" value="1"/>
</dbReference>
<dbReference type="InterPro" id="IPR052037">
    <property type="entry name" value="LPS_export_LptA"/>
</dbReference>
<dbReference type="PANTHER" id="PTHR36504">
    <property type="entry name" value="LIPOPOLYSACCHARIDE EXPORT SYSTEM PROTEIN LPTA"/>
    <property type="match status" value="1"/>
</dbReference>
<gene>
    <name evidence="4 7" type="primary">lptA</name>
    <name evidence="7" type="ORF">V6E02_03395</name>
</gene>
<comment type="subunit">
    <text evidence="4">Component of the lipopolysaccharide transport and assembly complex.</text>
</comment>
<accession>A0ABV0ECG2</accession>
<dbReference type="InterPro" id="IPR005653">
    <property type="entry name" value="OstA-like_N"/>
</dbReference>
<evidence type="ECO:0000256" key="2">
    <source>
        <dbReference type="ARBA" id="ARBA00022729"/>
    </source>
</evidence>
<evidence type="ECO:0000256" key="3">
    <source>
        <dbReference type="ARBA" id="ARBA00022764"/>
    </source>
</evidence>
<keyword evidence="1 4" id="KW-0813">Transport</keyword>
<reference evidence="7 8" key="1">
    <citation type="submission" date="2024-02" db="EMBL/GenBank/DDBJ databases">
        <title>New thermophilic sulfur-oxidizing bacteria from a hot springs of the Uzon caldera (Kamchatka, Russia).</title>
        <authorList>
            <person name="Dukat A.M."/>
            <person name="Elcheninov A.G."/>
            <person name="Frolov E.N."/>
        </authorList>
    </citation>
    <scope>NUCLEOTIDE SEQUENCE [LARGE SCALE GENOMIC DNA]</scope>
    <source>
        <strain evidence="7 8">AK1</strain>
    </source>
</reference>
<sequence>MRNPAAEAVRASARLARLALLALLLGLAAPPLARGEKADRDKPINLEANTMEVDDAAKVATYTGNVRLSQGTLLILADKLVVRQDAQGFTSATAYGNPASFRQKRDGVDEYIEGWAARIEYDGRRDRVELFGNARVKRGQDEVRGSYISYDAKSEFYQVKGGPDAVTETNPKGRVRAVIQPKSRNVAPPPGDGLELRPAQTPRQP</sequence>
<evidence type="ECO:0000313" key="7">
    <source>
        <dbReference type="EMBL" id="MEO1766259.1"/>
    </source>
</evidence>
<evidence type="ECO:0000256" key="5">
    <source>
        <dbReference type="SAM" id="MobiDB-lite"/>
    </source>
</evidence>
<feature type="region of interest" description="Disordered" evidence="5">
    <location>
        <begin position="163"/>
        <end position="205"/>
    </location>
</feature>
<dbReference type="RefSeq" id="WP_347307171.1">
    <property type="nucleotide sequence ID" value="NZ_JBAJEX010000002.1"/>
</dbReference>
<name>A0ABV0ECG2_9BURK</name>
<dbReference type="NCBIfam" id="TIGR03002">
    <property type="entry name" value="outer_YhbN_LptA"/>
    <property type="match status" value="1"/>
</dbReference>
<keyword evidence="3 4" id="KW-0574">Periplasm</keyword>
<evidence type="ECO:0000256" key="1">
    <source>
        <dbReference type="ARBA" id="ARBA00022448"/>
    </source>
</evidence>
<dbReference type="Proteomes" id="UP001482231">
    <property type="component" value="Unassembled WGS sequence"/>
</dbReference>
<comment type="similarity">
    <text evidence="4">Belongs to the LptA family.</text>
</comment>
<proteinExistence type="inferred from homology"/>
<comment type="subcellular location">
    <subcellularLocation>
        <location evidence="4">Periplasm</location>
    </subcellularLocation>
</comment>
<comment type="function">
    <text evidence="4">Involved in the assembly of lipopolysaccharide (LPS). Required for the translocation of LPS from the inner membrane to the outer membrane.</text>
</comment>
<evidence type="ECO:0000313" key="8">
    <source>
        <dbReference type="Proteomes" id="UP001482231"/>
    </source>
</evidence>
<comment type="caution">
    <text evidence="7">The sequence shown here is derived from an EMBL/GenBank/DDBJ whole genome shotgun (WGS) entry which is preliminary data.</text>
</comment>